<dbReference type="PRINTS" id="PR00501">
    <property type="entry name" value="KELCHREPEAT"/>
</dbReference>
<dbReference type="PIRSF" id="PIRSF037037">
    <property type="entry name" value="Kelch-like_protein_gigaxonin"/>
    <property type="match status" value="1"/>
</dbReference>
<accession>A0A8T2P6Y1</accession>
<dbReference type="Gene3D" id="1.25.40.420">
    <property type="match status" value="1"/>
</dbReference>
<dbReference type="SMART" id="SM00875">
    <property type="entry name" value="BACK"/>
    <property type="match status" value="1"/>
</dbReference>
<dbReference type="PANTHER" id="PTHR24412">
    <property type="entry name" value="KELCH PROTEIN"/>
    <property type="match status" value="1"/>
</dbReference>
<evidence type="ECO:0000313" key="6">
    <source>
        <dbReference type="Proteomes" id="UP000824540"/>
    </source>
</evidence>
<dbReference type="Proteomes" id="UP000824540">
    <property type="component" value="Unassembled WGS sequence"/>
</dbReference>
<protein>
    <recommendedName>
        <fullName evidence="4">BACK domain-containing protein</fullName>
    </recommendedName>
</protein>
<dbReference type="Pfam" id="PF00651">
    <property type="entry name" value="BTB"/>
    <property type="match status" value="1"/>
</dbReference>
<keyword evidence="1" id="KW-0880">Kelch repeat</keyword>
<dbReference type="InterPro" id="IPR006652">
    <property type="entry name" value="Kelch_1"/>
</dbReference>
<name>A0A8T2P6Y1_9TELE</name>
<evidence type="ECO:0000256" key="1">
    <source>
        <dbReference type="ARBA" id="ARBA00022441"/>
    </source>
</evidence>
<dbReference type="Pfam" id="PF07707">
    <property type="entry name" value="BACK"/>
    <property type="match status" value="1"/>
</dbReference>
<dbReference type="Gene3D" id="2.120.10.80">
    <property type="entry name" value="Kelch-type beta propeller"/>
    <property type="match status" value="2"/>
</dbReference>
<evidence type="ECO:0000259" key="4">
    <source>
        <dbReference type="SMART" id="SM00875"/>
    </source>
</evidence>
<dbReference type="InterPro" id="IPR011333">
    <property type="entry name" value="SKP1/BTB/POZ_sf"/>
</dbReference>
<dbReference type="InterPro" id="IPR011705">
    <property type="entry name" value="BACK"/>
</dbReference>
<dbReference type="PANTHER" id="PTHR24412:SF172">
    <property type="entry name" value="KELCH-LIKE PROTEIN 10"/>
    <property type="match status" value="1"/>
</dbReference>
<dbReference type="Pfam" id="PF01344">
    <property type="entry name" value="Kelch_1"/>
    <property type="match status" value="3"/>
</dbReference>
<dbReference type="FunFam" id="1.25.40.420:FF:000001">
    <property type="entry name" value="Kelch-like family member 12"/>
    <property type="match status" value="1"/>
</dbReference>
<evidence type="ECO:0000313" key="5">
    <source>
        <dbReference type="EMBL" id="KAG9349273.1"/>
    </source>
</evidence>
<dbReference type="EMBL" id="JAFBMS010000009">
    <property type="protein sequence ID" value="KAG9349273.1"/>
    <property type="molecule type" value="Genomic_DNA"/>
</dbReference>
<sequence>MCYLYSTLFNSLDQQRYQITGLSADIMRLIIQYMYTCSVPISEDNAQNLLHAAKLFCIEGLAHVCCEFLEVHLSSENCIGIWRIGELYSCSNLRYHAYRFILHHFGEIAQNSDEFLELSYTELCDIIEEDELNIRQEDEVFESIVHWITHIPDGRQHYISFLLPKVRMGLMNADYFMDNVKNNVLVKGRNECNSIILEGMRALFDFNMNRSNPNFSNPLSRPRLPFAVLLAIGGWSGSVPTNAIESYDVRAGCWVNVTLEEESPRAYHGAVYLKGFIYCLGGYNSMEYFSSVRKFNPVALTWHEVAPMHFRRCYVSVAVLDGYIYAMGGLDGHVRLNSAERYEPETNQWSLIAHMHEQRSDASATTLHGKEQCGVEGLAQGPNSNGVLVVVGLGLERPTSRVYICGGFNGQDCLFTAEFYSPKTNQWTEITPMSSRRSGLGVIAYGEEVYVVGGFDGVSRLRSAAAYDPLNNTWRVVPEMITARSNFGIEVLDDRLYVVGGFNGTTTTDYAECYDVKKDEWSVVHCMSFFRSALSCCVVPNLPNITRYSAHRGSGARPEPPVLQEDPSPSHR</sequence>
<feature type="domain" description="BACK" evidence="4">
    <location>
        <begin position="78"/>
        <end position="181"/>
    </location>
</feature>
<dbReference type="SUPFAM" id="SSF54695">
    <property type="entry name" value="POZ domain"/>
    <property type="match status" value="1"/>
</dbReference>
<dbReference type="Gene3D" id="3.30.710.10">
    <property type="entry name" value="Potassium Channel Kv1.1, Chain A"/>
    <property type="match status" value="1"/>
</dbReference>
<evidence type="ECO:0000256" key="3">
    <source>
        <dbReference type="SAM" id="MobiDB-lite"/>
    </source>
</evidence>
<dbReference type="SMART" id="SM00612">
    <property type="entry name" value="Kelch"/>
    <property type="match status" value="6"/>
</dbReference>
<organism evidence="5 6">
    <name type="scientific">Albula glossodonta</name>
    <name type="common">roundjaw bonefish</name>
    <dbReference type="NCBI Taxonomy" id="121402"/>
    <lineage>
        <taxon>Eukaryota</taxon>
        <taxon>Metazoa</taxon>
        <taxon>Chordata</taxon>
        <taxon>Craniata</taxon>
        <taxon>Vertebrata</taxon>
        <taxon>Euteleostomi</taxon>
        <taxon>Actinopterygii</taxon>
        <taxon>Neopterygii</taxon>
        <taxon>Teleostei</taxon>
        <taxon>Albuliformes</taxon>
        <taxon>Albulidae</taxon>
        <taxon>Albula</taxon>
    </lineage>
</organism>
<proteinExistence type="predicted"/>
<keyword evidence="2" id="KW-0677">Repeat</keyword>
<feature type="region of interest" description="Disordered" evidence="3">
    <location>
        <begin position="550"/>
        <end position="572"/>
    </location>
</feature>
<comment type="caution">
    <text evidence="5">The sequence shown here is derived from an EMBL/GenBank/DDBJ whole genome shotgun (WGS) entry which is preliminary data.</text>
</comment>
<reference evidence="5" key="1">
    <citation type="thesis" date="2021" institute="BYU ScholarsArchive" country="Provo, UT, USA">
        <title>Applications of and Algorithms for Genome Assembly and Genomic Analyses with an Emphasis on Marine Teleosts.</title>
        <authorList>
            <person name="Pickett B.D."/>
        </authorList>
    </citation>
    <scope>NUCLEOTIDE SEQUENCE</scope>
    <source>
        <strain evidence="5">HI-2016</strain>
    </source>
</reference>
<dbReference type="InterPro" id="IPR000210">
    <property type="entry name" value="BTB/POZ_dom"/>
</dbReference>
<gene>
    <name evidence="5" type="ORF">JZ751_027716</name>
</gene>
<dbReference type="OrthoDB" id="191037at2759"/>
<keyword evidence="6" id="KW-1185">Reference proteome</keyword>
<dbReference type="InterPro" id="IPR015915">
    <property type="entry name" value="Kelch-typ_b-propeller"/>
</dbReference>
<dbReference type="InterPro" id="IPR017096">
    <property type="entry name" value="BTB-kelch_protein"/>
</dbReference>
<dbReference type="Pfam" id="PF24681">
    <property type="entry name" value="Kelch_KLHDC2_KLHL20_DRC7"/>
    <property type="match status" value="1"/>
</dbReference>
<evidence type="ECO:0000256" key="2">
    <source>
        <dbReference type="ARBA" id="ARBA00022737"/>
    </source>
</evidence>
<dbReference type="CDD" id="cd18450">
    <property type="entry name" value="BACK_KLHL10"/>
    <property type="match status" value="1"/>
</dbReference>
<dbReference type="SUPFAM" id="SSF117281">
    <property type="entry name" value="Kelch motif"/>
    <property type="match status" value="1"/>
</dbReference>
<dbReference type="AlphaFoldDB" id="A0A8T2P6Y1"/>